<accession>A0A8J5XEP3</accession>
<dbReference type="AlphaFoldDB" id="A0A8J5XEP3"/>
<name>A0A8J5XEP3_DIALT</name>
<dbReference type="EMBL" id="JAGTXO010000041">
    <property type="protein sequence ID" value="KAG8459407.1"/>
    <property type="molecule type" value="Genomic_DNA"/>
</dbReference>
<gene>
    <name evidence="2" type="ORF">KFE25_013043</name>
</gene>
<protein>
    <submittedName>
        <fullName evidence="2">Uncharacterized protein</fullName>
    </submittedName>
</protein>
<evidence type="ECO:0000256" key="1">
    <source>
        <dbReference type="SAM" id="MobiDB-lite"/>
    </source>
</evidence>
<feature type="compositionally biased region" description="Basic and acidic residues" evidence="1">
    <location>
        <begin position="123"/>
        <end position="134"/>
    </location>
</feature>
<dbReference type="Proteomes" id="UP000751190">
    <property type="component" value="Unassembled WGS sequence"/>
</dbReference>
<comment type="caution">
    <text evidence="2">The sequence shown here is derived from an EMBL/GenBank/DDBJ whole genome shotgun (WGS) entry which is preliminary data.</text>
</comment>
<evidence type="ECO:0000313" key="3">
    <source>
        <dbReference type="Proteomes" id="UP000751190"/>
    </source>
</evidence>
<evidence type="ECO:0000313" key="2">
    <source>
        <dbReference type="EMBL" id="KAG8459407.1"/>
    </source>
</evidence>
<feature type="region of interest" description="Disordered" evidence="1">
    <location>
        <begin position="106"/>
        <end position="142"/>
    </location>
</feature>
<organism evidence="2 3">
    <name type="scientific">Diacronema lutheri</name>
    <name type="common">Unicellular marine alga</name>
    <name type="synonym">Monochrysis lutheri</name>
    <dbReference type="NCBI Taxonomy" id="2081491"/>
    <lineage>
        <taxon>Eukaryota</taxon>
        <taxon>Haptista</taxon>
        <taxon>Haptophyta</taxon>
        <taxon>Pavlovophyceae</taxon>
        <taxon>Pavlovales</taxon>
        <taxon>Pavlovaceae</taxon>
        <taxon>Diacronema</taxon>
    </lineage>
</organism>
<keyword evidence="3" id="KW-1185">Reference proteome</keyword>
<proteinExistence type="predicted"/>
<reference evidence="2" key="1">
    <citation type="submission" date="2021-05" db="EMBL/GenBank/DDBJ databases">
        <title>The genome of the haptophyte Pavlova lutheri (Diacronema luteri, Pavlovales) - a model for lipid biosynthesis in eukaryotic algae.</title>
        <authorList>
            <person name="Hulatt C.J."/>
            <person name="Posewitz M.C."/>
        </authorList>
    </citation>
    <scope>NUCLEOTIDE SEQUENCE</scope>
    <source>
        <strain evidence="2">NIVA-4/92</strain>
    </source>
</reference>
<sequence length="254" mass="26518">MPGAALARLMPAPPGPVPFGRGEQHPVFHFPGTSFVLDKPITNTSASSLSSFPIRGISTSTSGVRFAVTHQDRVAPRPGPGAYDYHLPTSFDVAGMPPKLSPLGEARSAHMRATSELGQPSRVSERVAPLKKEPVSTPSPVRYAPLSRADMANIAGPPALLFDRHSADTRSALTNARASGLGSLPATRLYSVHRARIQEVAPGMTSHARNETRGFANGASGWSMLGARPSTLSFSASAVSFAVARSGVSAAVAM</sequence>